<dbReference type="InterPro" id="IPR006824">
    <property type="entry name" value="DNA_helicase_Baculovir"/>
</dbReference>
<evidence type="ECO:0000313" key="1">
    <source>
        <dbReference type="EMBL" id="AGR56836.1"/>
    </source>
</evidence>
<dbReference type="KEGG" id="vg:16489486"/>
<dbReference type="GO" id="GO:0019079">
    <property type="term" value="P:viral genome replication"/>
    <property type="evidence" value="ECO:0007669"/>
    <property type="project" value="InterPro"/>
</dbReference>
<keyword evidence="2" id="KW-1185">Reference proteome</keyword>
<organism evidence="1 2">
    <name type="scientific">Hemileuca sp. nucleopolyhedrovirus</name>
    <dbReference type="NCBI Taxonomy" id="1367203"/>
    <lineage>
        <taxon>Viruses</taxon>
        <taxon>Viruses incertae sedis</taxon>
        <taxon>Naldaviricetes</taxon>
        <taxon>Lefavirales</taxon>
        <taxon>Baculoviridae</taxon>
        <taxon>Alphabaculovirus</taxon>
        <taxon>Alphabaculovirus heleucae</taxon>
        <taxon>Hemileuca species nucleopolyhedrovirus</taxon>
    </lineage>
</organism>
<gene>
    <name evidence="1" type="ORF">Hesp084</name>
</gene>
<name>S5MK48_9ABAC</name>
<dbReference type="Pfam" id="PF04735">
    <property type="entry name" value="Baculo_helicase"/>
    <property type="match status" value="3"/>
</dbReference>
<dbReference type="InterPro" id="IPR027417">
    <property type="entry name" value="P-loop_NTPase"/>
</dbReference>
<proteinExistence type="predicted"/>
<dbReference type="GeneID" id="16489486"/>
<sequence>MATAPMSVDQIFENIFDSSDHVDDSILEDFESVDNIILKRDTTLEKRIVKSLNNFQRLIHVLSNDRTESKTNDVCVNLHEQKIEQHDWSVQGNCFVITIRPFIESRHFDRIKDDVNFNRFFQSNRQDYGNRFKSAGDYVYWPNISISYFGWRQYLYMKFGIDIGEYVPLIHNKRLGNVNLFDFYPEFFLNVELSLTCNGKKLFVNGRTEFTDEHDDLFQVSMASGAIGTCKVADKLVYSNKNFLDYIRDDINLTEFRTSEKYRHFIRINLKSLRLFRNVPEIEMVSLEEKLTVSNLITASSENDDIKRHVKECITKINDHMLSVLTQHQVSEPNVLCVYLEQSKFVNFDYLLILVWRLMIKNDDFAFCETDIRFYLEILCETLYEPGTKEFDIVTRRCEPYTKVSTKVFISFCNHWTLFNQEDATESLACYFAIHYRIHAHLLETMVVENEEESWNYSFENVLNCGVSPEVMCKGFFKKIQSANACLVFNGKHYVSVKKDDDLYKLTEKTSPIAMSSVKFNNWKYLYFTDEGVYNLFINDYHSSTPFILGNTLMGALIKKSERIYLPENVINFMLDTGKIENDIYKIYHVAKLCRDVKILKSNMAMILAFDNCEHCKRTEQLKFNQVFREIWNFDDEELIAMGVYLNERKMSDLIVNMKCYQCQYRRVSKRCSCYNEINVDLKAFKVILILELLSNNEALIELAWTLLYSSALYTKILADSVKHTIHTVKNHYHIYKYASYFHSERKKIIDNLYNNINRTDNVDVLINEISDLDGFVVRLKHQLDYCDNYGDETGSTIDDDENNDHCQDRTDDLQCDNVTSSDLNKRNDISRVDDNCEIMDTHDIIKNDNINNVMRRMRVDVDDDVDNIVNFYKKYINILSLLKKWNVWWDKLIVARNNDDMNSWLVRFYTRVILSKMDLRQYSHFFIKNIVMGYLYFRNFTNFNYINSLLIMHFDASLGIPSDYEKCCIYCTGNPGSGKSSNTELMEHIFVVHKHDAETYTLSKKETDEMEANKLISQLYVINEMKECNDSFFKSTADSTKSNSVCRKYQGSQKYEANYKLMIINNKPLHISNYDKGVRNRCAIIYMQHEFEENLPFSGSVYSHIKSKKFPMEKTYYEGLIKPVRMFLSHILMYKRNKRDGYISYKNIIKHDPVHNHNLMCLDVNNSPINALIYILKVRVKMGAKLLDESNVEKLIETAAPYVETMIHSSMKLKRNASRVDQLCTDFKKRFIDYYRHDERAYYNLDMVLNKNNFNTSPPLFRC</sequence>
<keyword evidence="1" id="KW-0378">Hydrolase</keyword>
<keyword evidence="1" id="KW-0067">ATP-binding</keyword>
<dbReference type="EMBL" id="KF158713">
    <property type="protein sequence ID" value="AGR56836.1"/>
    <property type="molecule type" value="Genomic_DNA"/>
</dbReference>
<reference evidence="1 2" key="1">
    <citation type="journal article" date="2013" name="Virus Genes">
        <title>The genome of a baculovirus isolated from Hemileuca sp. encodes a serpin ortholog.</title>
        <authorList>
            <person name="Rohrmann G.F."/>
            <person name="Erlandson M.A."/>
            <person name="Theilmann D.A."/>
        </authorList>
    </citation>
    <scope>NUCLEOTIDE SEQUENCE [LARGE SCALE GENOMIC DNA]</scope>
</reference>
<keyword evidence="1" id="KW-0347">Helicase</keyword>
<evidence type="ECO:0000313" key="2">
    <source>
        <dbReference type="Proteomes" id="UP000203768"/>
    </source>
</evidence>
<dbReference type="Proteomes" id="UP000203768">
    <property type="component" value="Segment"/>
</dbReference>
<protein>
    <submittedName>
        <fullName evidence="1">Helicase</fullName>
    </submittedName>
</protein>
<dbReference type="RefSeq" id="YP_008378300.1">
    <property type="nucleotide sequence ID" value="NC_021923.1"/>
</dbReference>
<dbReference type="GO" id="GO:0003678">
    <property type="term" value="F:DNA helicase activity"/>
    <property type="evidence" value="ECO:0007669"/>
    <property type="project" value="InterPro"/>
</dbReference>
<keyword evidence="1" id="KW-0547">Nucleotide-binding</keyword>
<accession>S5MK48</accession>
<dbReference type="Gene3D" id="3.40.50.300">
    <property type="entry name" value="P-loop containing nucleotide triphosphate hydrolases"/>
    <property type="match status" value="1"/>
</dbReference>